<accession>A0A1I7ND27</accession>
<comment type="similarity">
    <text evidence="2">Belongs to the zinc-containing alcohol dehydrogenase family.</text>
</comment>
<organism evidence="7 8">
    <name type="scientific">Hyphomicrobium facile</name>
    <dbReference type="NCBI Taxonomy" id="51670"/>
    <lineage>
        <taxon>Bacteria</taxon>
        <taxon>Pseudomonadati</taxon>
        <taxon>Pseudomonadota</taxon>
        <taxon>Alphaproteobacteria</taxon>
        <taxon>Hyphomicrobiales</taxon>
        <taxon>Hyphomicrobiaceae</taxon>
        <taxon>Hyphomicrobium</taxon>
    </lineage>
</organism>
<dbReference type="Proteomes" id="UP000199423">
    <property type="component" value="Unassembled WGS sequence"/>
</dbReference>
<dbReference type="AlphaFoldDB" id="A0A1I7ND27"/>
<dbReference type="GO" id="GO:0016491">
    <property type="term" value="F:oxidoreductase activity"/>
    <property type="evidence" value="ECO:0007669"/>
    <property type="project" value="UniProtKB-KW"/>
</dbReference>
<dbReference type="OrthoDB" id="9806940at2"/>
<evidence type="ECO:0000256" key="4">
    <source>
        <dbReference type="ARBA" id="ARBA00022833"/>
    </source>
</evidence>
<dbReference type="InterPro" id="IPR013149">
    <property type="entry name" value="ADH-like_C"/>
</dbReference>
<gene>
    <name evidence="7" type="ORF">SAMN04488557_1646</name>
</gene>
<keyword evidence="8" id="KW-1185">Reference proteome</keyword>
<dbReference type="PANTHER" id="PTHR43350:SF19">
    <property type="entry name" value="D-GULOSIDE 3-DEHYDROGENASE"/>
    <property type="match status" value="1"/>
</dbReference>
<evidence type="ECO:0000256" key="3">
    <source>
        <dbReference type="ARBA" id="ARBA00022723"/>
    </source>
</evidence>
<dbReference type="Pfam" id="PF00107">
    <property type="entry name" value="ADH_zinc_N"/>
    <property type="match status" value="1"/>
</dbReference>
<dbReference type="SUPFAM" id="SSF50129">
    <property type="entry name" value="GroES-like"/>
    <property type="match status" value="1"/>
</dbReference>
<name>A0A1I7ND27_9HYPH</name>
<evidence type="ECO:0000256" key="5">
    <source>
        <dbReference type="ARBA" id="ARBA00023002"/>
    </source>
</evidence>
<dbReference type="InterPro" id="IPR036291">
    <property type="entry name" value="NAD(P)-bd_dom_sf"/>
</dbReference>
<dbReference type="Gene3D" id="3.90.180.10">
    <property type="entry name" value="Medium-chain alcohol dehydrogenases, catalytic domain"/>
    <property type="match status" value="1"/>
</dbReference>
<dbReference type="GO" id="GO:0046872">
    <property type="term" value="F:metal ion binding"/>
    <property type="evidence" value="ECO:0007669"/>
    <property type="project" value="UniProtKB-KW"/>
</dbReference>
<comment type="cofactor">
    <cofactor evidence="1">
        <name>Zn(2+)</name>
        <dbReference type="ChEBI" id="CHEBI:29105"/>
    </cofactor>
</comment>
<keyword evidence="4" id="KW-0862">Zinc</keyword>
<dbReference type="SUPFAM" id="SSF51735">
    <property type="entry name" value="NAD(P)-binding Rossmann-fold domains"/>
    <property type="match status" value="1"/>
</dbReference>
<dbReference type="PANTHER" id="PTHR43350">
    <property type="entry name" value="NAD-DEPENDENT ALCOHOL DEHYDROGENASE"/>
    <property type="match status" value="1"/>
</dbReference>
<evidence type="ECO:0000256" key="1">
    <source>
        <dbReference type="ARBA" id="ARBA00001947"/>
    </source>
</evidence>
<evidence type="ECO:0000259" key="6">
    <source>
        <dbReference type="Pfam" id="PF00107"/>
    </source>
</evidence>
<dbReference type="InterPro" id="IPR011032">
    <property type="entry name" value="GroES-like_sf"/>
</dbReference>
<dbReference type="STRING" id="51670.SAMN04488557_1646"/>
<evidence type="ECO:0000313" key="8">
    <source>
        <dbReference type="Proteomes" id="UP000199423"/>
    </source>
</evidence>
<sequence>MSDPQSRFDSNAQRLRRSQGQIVVARALWYVKPGIAEVRPERLSPPSPGEARIATEYSAISRGTERMVALDEIPQSEWARMRAPLQAGDFSFPVKYGYSATGVVTAGSERLVGKRVFVLHPHQDHFHAPEALLAILPDNVPSRRAVLAANMETALNAHWDAGTTLGDRVLVVGAGIVGLLTAHLANRIAGTDVTITDINPARAKYAEKLGIKFVSNTDVPAGNRIVFHASATSAGLETAINACAFEGSVIEMSWYGTNPVTVNLGGAFHSRRLKIISSQVGHVAPLHRNQLKHKDRLERAIAMLDDDRLDALVADAVNFEDLPSALPKIWSSSDLPPIVRY</sequence>
<dbReference type="CDD" id="cd08255">
    <property type="entry name" value="2-desacetyl-2-hydroxyethyl_bacteriochlorophyllide_like"/>
    <property type="match status" value="1"/>
</dbReference>
<keyword evidence="5" id="KW-0560">Oxidoreductase</keyword>
<protein>
    <submittedName>
        <fullName evidence="7">2-desacetyl-2-hydroxyethyl bacteriochlorophyllide A dehydrogenase</fullName>
    </submittedName>
</protein>
<reference evidence="8" key="1">
    <citation type="submission" date="2016-10" db="EMBL/GenBank/DDBJ databases">
        <authorList>
            <person name="Varghese N."/>
            <person name="Submissions S."/>
        </authorList>
    </citation>
    <scope>NUCLEOTIDE SEQUENCE [LARGE SCALE GENOMIC DNA]</scope>
    <source>
        <strain evidence="8">DSM 1565</strain>
    </source>
</reference>
<dbReference type="EMBL" id="FPCH01000002">
    <property type="protein sequence ID" value="SFV32560.1"/>
    <property type="molecule type" value="Genomic_DNA"/>
</dbReference>
<keyword evidence="3" id="KW-0479">Metal-binding</keyword>
<evidence type="ECO:0000256" key="2">
    <source>
        <dbReference type="ARBA" id="ARBA00008072"/>
    </source>
</evidence>
<proteinExistence type="inferred from homology"/>
<feature type="domain" description="Alcohol dehydrogenase-like C-terminal" evidence="6">
    <location>
        <begin position="177"/>
        <end position="282"/>
    </location>
</feature>
<dbReference type="Gene3D" id="3.40.50.720">
    <property type="entry name" value="NAD(P)-binding Rossmann-like Domain"/>
    <property type="match status" value="1"/>
</dbReference>
<evidence type="ECO:0000313" key="7">
    <source>
        <dbReference type="EMBL" id="SFV32560.1"/>
    </source>
</evidence>